<sequence length="60" mass="7078">MLHALGVEFVQNGYDDSTISESGEKDYRPTGMIFPDQRDLIPFFYPQFFKQNMHPGNFFR</sequence>
<protein>
    <submittedName>
        <fullName evidence="1">Uncharacterized protein</fullName>
    </submittedName>
</protein>
<name>A0A645FN98_9ZZZZ</name>
<gene>
    <name evidence="1" type="ORF">SDC9_162485</name>
</gene>
<proteinExistence type="predicted"/>
<accession>A0A645FN98</accession>
<reference evidence="1" key="1">
    <citation type="submission" date="2019-08" db="EMBL/GenBank/DDBJ databases">
        <authorList>
            <person name="Kucharzyk K."/>
            <person name="Murdoch R.W."/>
            <person name="Higgins S."/>
            <person name="Loffler F."/>
        </authorList>
    </citation>
    <scope>NUCLEOTIDE SEQUENCE</scope>
</reference>
<dbReference type="EMBL" id="VSSQ01061868">
    <property type="protein sequence ID" value="MPN15156.1"/>
    <property type="molecule type" value="Genomic_DNA"/>
</dbReference>
<evidence type="ECO:0000313" key="1">
    <source>
        <dbReference type="EMBL" id="MPN15156.1"/>
    </source>
</evidence>
<comment type="caution">
    <text evidence="1">The sequence shown here is derived from an EMBL/GenBank/DDBJ whole genome shotgun (WGS) entry which is preliminary data.</text>
</comment>
<organism evidence="1">
    <name type="scientific">bioreactor metagenome</name>
    <dbReference type="NCBI Taxonomy" id="1076179"/>
    <lineage>
        <taxon>unclassified sequences</taxon>
        <taxon>metagenomes</taxon>
        <taxon>ecological metagenomes</taxon>
    </lineage>
</organism>
<dbReference type="AlphaFoldDB" id="A0A645FN98"/>